<evidence type="ECO:0000259" key="8">
    <source>
        <dbReference type="Pfam" id="PF01343"/>
    </source>
</evidence>
<dbReference type="NCBIfam" id="TIGR00705">
    <property type="entry name" value="SppA_67K"/>
    <property type="match status" value="1"/>
</dbReference>
<dbReference type="InterPro" id="IPR047217">
    <property type="entry name" value="S49_SppA_67K_type_N"/>
</dbReference>
<proteinExistence type="inferred from homology"/>
<feature type="domain" description="Peptidase S49" evidence="8">
    <location>
        <begin position="121"/>
        <end position="270"/>
    </location>
</feature>
<dbReference type="PANTHER" id="PTHR33209:SF1">
    <property type="entry name" value="PEPTIDASE S49 DOMAIN-CONTAINING PROTEIN"/>
    <property type="match status" value="1"/>
</dbReference>
<evidence type="ECO:0000313" key="9">
    <source>
        <dbReference type="EMBL" id="KIC93077.1"/>
    </source>
</evidence>
<comment type="similarity">
    <text evidence="2">Belongs to the peptidase S49 family.</text>
</comment>
<dbReference type="OrthoDB" id="9764363at2"/>
<dbReference type="PANTHER" id="PTHR33209">
    <property type="entry name" value="PROTEASE 4"/>
    <property type="match status" value="1"/>
</dbReference>
<sequence length="585" mass="64873">MAQFFKYFFAALLALVVFCVLAVFLLVGIASSIASKEQVVLNDHSVLFVDLGRPIAEQGEENPLAPLTGDDEVEQPGVFDIVRMINFAKSDDQVDGLYLKCGSNANGFGTNEEIRNALKDFRSSGKFVIAFGEVLTQQAYHVANVADKVYAHPKGGVDWKGFGLQYVFFKKALDRLEIEPQIFYAGKFKSATEPFREEEMTAANELQSKVLLEDLYSHFLSQAASARKLDTARLRSLADSNLLRSTQDAVHAGLLDGAKYEDEVKEEIRRKTSDKTIDQINFVSLAKYSQAVNYKAGKGTERIAIIYAQGNIVDGNGDDNEIGGDRFRRYIRKARLDEKIKAIVVRINSGGGSAMASENMWREISLARKDKPVVVSYGDVAASGGYYMACNADSIFALPNTITGSIGVFAIIPNMQGFFRDKIGVTFDGVETSPHANAPSVSEPLTETERRFFQADVDSIYQTFLSRVAEGRNMKVADVDSVGQGRVWTGNRAITIGLVDRIGGMSDAMAAAAKLAKLKEYRIREYPEKVNLLERLTGSQKHTVESRLIRRELGEELTKIFEEWKQIKSSIGKVQARMPFNIIFK</sequence>
<dbReference type="NCBIfam" id="TIGR00706">
    <property type="entry name" value="SppA_dom"/>
    <property type="match status" value="1"/>
</dbReference>
<evidence type="ECO:0000256" key="1">
    <source>
        <dbReference type="ARBA" id="ARBA00004370"/>
    </source>
</evidence>
<feature type="active site" description="Nucleophile" evidence="7">
    <location>
        <position position="383"/>
    </location>
</feature>
<feature type="active site" description="Proton donor/acceptor" evidence="7">
    <location>
        <position position="189"/>
    </location>
</feature>
<dbReference type="InterPro" id="IPR004635">
    <property type="entry name" value="Pept_S49_SppA"/>
</dbReference>
<reference evidence="9 10" key="1">
    <citation type="submission" date="2014-11" db="EMBL/GenBank/DDBJ databases">
        <title>Genome sequence of Flavihumibacter solisilvae 3-3.</title>
        <authorList>
            <person name="Zhou G."/>
            <person name="Li M."/>
            <person name="Wang G."/>
        </authorList>
    </citation>
    <scope>NUCLEOTIDE SEQUENCE [LARGE SCALE GENOMIC DNA]</scope>
    <source>
        <strain evidence="9 10">3-3</strain>
    </source>
</reference>
<dbReference type="EMBL" id="JSVC01000023">
    <property type="protein sequence ID" value="KIC93077.1"/>
    <property type="molecule type" value="Genomic_DNA"/>
</dbReference>
<dbReference type="RefSeq" id="WP_039142807.1">
    <property type="nucleotide sequence ID" value="NZ_JSVC01000023.1"/>
</dbReference>
<evidence type="ECO:0000256" key="4">
    <source>
        <dbReference type="ARBA" id="ARBA00022801"/>
    </source>
</evidence>
<dbReference type="InterPro" id="IPR002142">
    <property type="entry name" value="Peptidase_S49"/>
</dbReference>
<evidence type="ECO:0000256" key="7">
    <source>
        <dbReference type="PIRSR" id="PIRSR001217-1"/>
    </source>
</evidence>
<gene>
    <name evidence="9" type="ORF">OI18_19250</name>
</gene>
<evidence type="ECO:0000256" key="3">
    <source>
        <dbReference type="ARBA" id="ARBA00022670"/>
    </source>
</evidence>
<keyword evidence="10" id="KW-1185">Reference proteome</keyword>
<organism evidence="9 10">
    <name type="scientific">Flavihumibacter solisilvae</name>
    <dbReference type="NCBI Taxonomy" id="1349421"/>
    <lineage>
        <taxon>Bacteria</taxon>
        <taxon>Pseudomonadati</taxon>
        <taxon>Bacteroidota</taxon>
        <taxon>Chitinophagia</taxon>
        <taxon>Chitinophagales</taxon>
        <taxon>Chitinophagaceae</taxon>
        <taxon>Flavihumibacter</taxon>
    </lineage>
</organism>
<dbReference type="GO" id="GO:0016020">
    <property type="term" value="C:membrane"/>
    <property type="evidence" value="ECO:0007669"/>
    <property type="project" value="UniProtKB-SubCell"/>
</dbReference>
<keyword evidence="4" id="KW-0378">Hydrolase</keyword>
<dbReference type="InterPro" id="IPR029045">
    <property type="entry name" value="ClpP/crotonase-like_dom_sf"/>
</dbReference>
<dbReference type="SUPFAM" id="SSF52096">
    <property type="entry name" value="ClpP/crotonase"/>
    <property type="match status" value="2"/>
</dbReference>
<evidence type="ECO:0000313" key="10">
    <source>
        <dbReference type="Proteomes" id="UP000031408"/>
    </source>
</evidence>
<dbReference type="GO" id="GO:0006465">
    <property type="term" value="P:signal peptide processing"/>
    <property type="evidence" value="ECO:0007669"/>
    <property type="project" value="InterPro"/>
</dbReference>
<dbReference type="InterPro" id="IPR047272">
    <property type="entry name" value="S49_SppA_C"/>
</dbReference>
<comment type="caution">
    <text evidence="9">The sequence shown here is derived from an EMBL/GenBank/DDBJ whole genome shotgun (WGS) entry which is preliminary data.</text>
</comment>
<keyword evidence="6" id="KW-0472">Membrane</keyword>
<comment type="subcellular location">
    <subcellularLocation>
        <location evidence="1">Membrane</location>
    </subcellularLocation>
</comment>
<feature type="domain" description="Peptidase S49" evidence="8">
    <location>
        <begin position="368"/>
        <end position="519"/>
    </location>
</feature>
<dbReference type="InterPro" id="IPR004634">
    <property type="entry name" value="Pept_S49_pIV"/>
</dbReference>
<keyword evidence="5" id="KW-0720">Serine protease</keyword>
<dbReference type="AlphaFoldDB" id="A0A0C1KZF8"/>
<dbReference type="CDD" id="cd07018">
    <property type="entry name" value="S49_SppA_67K_type"/>
    <property type="match status" value="1"/>
</dbReference>
<evidence type="ECO:0000256" key="6">
    <source>
        <dbReference type="ARBA" id="ARBA00023136"/>
    </source>
</evidence>
<evidence type="ECO:0000256" key="2">
    <source>
        <dbReference type="ARBA" id="ARBA00008683"/>
    </source>
</evidence>
<dbReference type="STRING" id="1349421.OI18_19250"/>
<protein>
    <submittedName>
        <fullName evidence="9">Signal peptidase</fullName>
    </submittedName>
</protein>
<dbReference type="Proteomes" id="UP000031408">
    <property type="component" value="Unassembled WGS sequence"/>
</dbReference>
<name>A0A0C1KZF8_9BACT</name>
<keyword evidence="3" id="KW-0645">Protease</keyword>
<dbReference type="CDD" id="cd07023">
    <property type="entry name" value="S49_Sppa_N_C"/>
    <property type="match status" value="1"/>
</dbReference>
<dbReference type="Pfam" id="PF01343">
    <property type="entry name" value="Peptidase_S49"/>
    <property type="match status" value="2"/>
</dbReference>
<accession>A0A0C1KZF8</accession>
<dbReference type="GO" id="GO:0008236">
    <property type="term" value="F:serine-type peptidase activity"/>
    <property type="evidence" value="ECO:0007669"/>
    <property type="project" value="UniProtKB-KW"/>
</dbReference>
<evidence type="ECO:0000256" key="5">
    <source>
        <dbReference type="ARBA" id="ARBA00022825"/>
    </source>
</evidence>
<dbReference type="Gene3D" id="3.90.226.10">
    <property type="entry name" value="2-enoyl-CoA Hydratase, Chain A, domain 1"/>
    <property type="match status" value="3"/>
</dbReference>
<dbReference type="PIRSF" id="PIRSF001217">
    <property type="entry name" value="Protease_4_SppA"/>
    <property type="match status" value="1"/>
</dbReference>